<gene>
    <name evidence="2" type="ORF">U9M48_032135</name>
</gene>
<feature type="region of interest" description="Disordered" evidence="1">
    <location>
        <begin position="1"/>
        <end position="30"/>
    </location>
</feature>
<organism evidence="2 3">
    <name type="scientific">Paspalum notatum var. saurae</name>
    <dbReference type="NCBI Taxonomy" id="547442"/>
    <lineage>
        <taxon>Eukaryota</taxon>
        <taxon>Viridiplantae</taxon>
        <taxon>Streptophyta</taxon>
        <taxon>Embryophyta</taxon>
        <taxon>Tracheophyta</taxon>
        <taxon>Spermatophyta</taxon>
        <taxon>Magnoliopsida</taxon>
        <taxon>Liliopsida</taxon>
        <taxon>Poales</taxon>
        <taxon>Poaceae</taxon>
        <taxon>PACMAD clade</taxon>
        <taxon>Panicoideae</taxon>
        <taxon>Andropogonodae</taxon>
        <taxon>Paspaleae</taxon>
        <taxon>Paspalinae</taxon>
        <taxon>Paspalum</taxon>
    </lineage>
</organism>
<dbReference type="AlphaFoldDB" id="A0AAQ3U4H4"/>
<feature type="compositionally biased region" description="Basic residues" evidence="1">
    <location>
        <begin position="12"/>
        <end position="21"/>
    </location>
</feature>
<sequence length="275" mass="31730">MDSCPIIAKEEKKKKRHKLKKKEKEQRDRHKALMSIGMWVDVSSDEDHHKKHYHKSTSHKSSSTSHKYLMAQGKNESDVSNDGALSPYELEQNVARIICENESLKAQLASSSTNYEELVLKFDMVLDHNDELTKKIETLELKATSIDASTLSFEKTKKDASTSCFDLNAKPHSPPCKPFVSWYEETCREEEFEVLKQEVDRLKKDVARLQGQREKAQPSQDNRLKVVKKLEESQTVVCFFCNKEGHKSYMCKLKRREDAIKREGKQKKAVTPKAP</sequence>
<accession>A0AAQ3U4H4</accession>
<dbReference type="InterPro" id="IPR018247">
    <property type="entry name" value="EF_Hand_1_Ca_BS"/>
</dbReference>
<dbReference type="Proteomes" id="UP001341281">
    <property type="component" value="Chromosome 07"/>
</dbReference>
<dbReference type="PROSITE" id="PS00018">
    <property type="entry name" value="EF_HAND_1"/>
    <property type="match status" value="1"/>
</dbReference>
<evidence type="ECO:0000313" key="3">
    <source>
        <dbReference type="Proteomes" id="UP001341281"/>
    </source>
</evidence>
<evidence type="ECO:0008006" key="4">
    <source>
        <dbReference type="Google" id="ProtNLM"/>
    </source>
</evidence>
<feature type="compositionally biased region" description="Basic residues" evidence="1">
    <location>
        <begin position="49"/>
        <end position="58"/>
    </location>
</feature>
<evidence type="ECO:0000256" key="1">
    <source>
        <dbReference type="SAM" id="MobiDB-lite"/>
    </source>
</evidence>
<evidence type="ECO:0000313" key="2">
    <source>
        <dbReference type="EMBL" id="WVZ85185.1"/>
    </source>
</evidence>
<name>A0AAQ3U4H4_PASNO</name>
<keyword evidence="3" id="KW-1185">Reference proteome</keyword>
<feature type="region of interest" description="Disordered" evidence="1">
    <location>
        <begin position="45"/>
        <end position="84"/>
    </location>
</feature>
<feature type="compositionally biased region" description="Low complexity" evidence="1">
    <location>
        <begin position="59"/>
        <end position="68"/>
    </location>
</feature>
<proteinExistence type="predicted"/>
<reference evidence="2 3" key="1">
    <citation type="submission" date="2024-02" db="EMBL/GenBank/DDBJ databases">
        <title>High-quality chromosome-scale genome assembly of Pensacola bahiagrass (Paspalum notatum Flugge var. saurae).</title>
        <authorList>
            <person name="Vega J.M."/>
            <person name="Podio M."/>
            <person name="Orjuela J."/>
            <person name="Siena L.A."/>
            <person name="Pessino S.C."/>
            <person name="Combes M.C."/>
            <person name="Mariac C."/>
            <person name="Albertini E."/>
            <person name="Pupilli F."/>
            <person name="Ortiz J.P.A."/>
            <person name="Leblanc O."/>
        </authorList>
    </citation>
    <scope>NUCLEOTIDE SEQUENCE [LARGE SCALE GENOMIC DNA]</scope>
    <source>
        <strain evidence="2">R1</strain>
        <tissue evidence="2">Leaf</tissue>
    </source>
</reference>
<protein>
    <recommendedName>
        <fullName evidence="4">CCHC-type domain-containing protein</fullName>
    </recommendedName>
</protein>
<dbReference type="EMBL" id="CP144751">
    <property type="protein sequence ID" value="WVZ85185.1"/>
    <property type="molecule type" value="Genomic_DNA"/>
</dbReference>